<feature type="compositionally biased region" description="Acidic residues" evidence="6">
    <location>
        <begin position="297"/>
        <end position="315"/>
    </location>
</feature>
<keyword evidence="10" id="KW-1185">Reference proteome</keyword>
<evidence type="ECO:0000259" key="8">
    <source>
        <dbReference type="PROSITE" id="PS51849"/>
    </source>
</evidence>
<feature type="transmembrane region" description="Helical" evidence="7">
    <location>
        <begin position="59"/>
        <end position="78"/>
    </location>
</feature>
<dbReference type="OrthoDB" id="9800626at2"/>
<dbReference type="RefSeq" id="WP_072831901.1">
    <property type="nucleotide sequence ID" value="NZ_FQXP01000007.1"/>
</dbReference>
<comment type="subcellular location">
    <subcellularLocation>
        <location evidence="1">Cell membrane</location>
        <topology evidence="1">Single-pass membrane protein</topology>
    </subcellularLocation>
</comment>
<keyword evidence="4 7" id="KW-1133">Transmembrane helix</keyword>
<accession>A0A1M5X6L6</accession>
<organism evidence="9 10">
    <name type="scientific">Clostridium collagenovorans DSM 3089</name>
    <dbReference type="NCBI Taxonomy" id="1121306"/>
    <lineage>
        <taxon>Bacteria</taxon>
        <taxon>Bacillati</taxon>
        <taxon>Bacillota</taxon>
        <taxon>Clostridia</taxon>
        <taxon>Eubacteriales</taxon>
        <taxon>Clostridiaceae</taxon>
        <taxon>Clostridium</taxon>
    </lineage>
</organism>
<dbReference type="Pfam" id="PF23750">
    <property type="entry name" value="RsgI_M"/>
    <property type="match status" value="1"/>
</dbReference>
<protein>
    <submittedName>
        <fullName evidence="9">Anti-sigma factor N-terminus</fullName>
    </submittedName>
</protein>
<sequence length="315" mass="35954">MFKGIVMELKKDYAIIMKSDGTMVRVNIKPGLTIGDAIVFLQEDIYDNQVIDTKKRGKLLIPLVAAAMITIFFLTPIVSNLGISHKAYAMLTLDINPSLEIEVDKNKKVLKASGLNKDGEDLNLQRLEGMNIEDAMHEIKNNIDESTTITNKESLLVGFAFLEQDDSNFEKEIQDTIKNNFNTFDIVYLKRNKEDAEKAKAKGISLGRYGAEVEIDDDTLEDAIEKMSIPELNALLKKYSSGTHWDPEVLEEIQDELKDKQEELEDKKEKEKEELKEKEEKEAERKEEEKDKKDHSEDDTDNDKDSDDSDNEVDD</sequence>
<dbReference type="InterPro" id="IPR055431">
    <property type="entry name" value="RsgI_M"/>
</dbReference>
<dbReference type="EMBL" id="FQXP01000007">
    <property type="protein sequence ID" value="SHH95144.1"/>
    <property type="molecule type" value="Genomic_DNA"/>
</dbReference>
<dbReference type="Pfam" id="PF12791">
    <property type="entry name" value="RsgI_N"/>
    <property type="match status" value="1"/>
</dbReference>
<evidence type="ECO:0000256" key="4">
    <source>
        <dbReference type="ARBA" id="ARBA00022989"/>
    </source>
</evidence>
<evidence type="ECO:0000256" key="3">
    <source>
        <dbReference type="ARBA" id="ARBA00022692"/>
    </source>
</evidence>
<evidence type="ECO:0000256" key="6">
    <source>
        <dbReference type="SAM" id="MobiDB-lite"/>
    </source>
</evidence>
<evidence type="ECO:0000256" key="5">
    <source>
        <dbReference type="ARBA" id="ARBA00023136"/>
    </source>
</evidence>
<proteinExistence type="predicted"/>
<dbReference type="STRING" id="1121306.SAMN02745196_02028"/>
<dbReference type="AlphaFoldDB" id="A0A1M5X6L6"/>
<keyword evidence="5 7" id="KW-0472">Membrane</keyword>
<dbReference type="Proteomes" id="UP000184526">
    <property type="component" value="Unassembled WGS sequence"/>
</dbReference>
<keyword evidence="3 7" id="KW-0812">Transmembrane</keyword>
<feature type="region of interest" description="Disordered" evidence="6">
    <location>
        <begin position="254"/>
        <end position="315"/>
    </location>
</feature>
<feature type="domain" description="RsgI N-terminal anti-sigma" evidence="8">
    <location>
        <begin position="2"/>
        <end position="49"/>
    </location>
</feature>
<evidence type="ECO:0000256" key="7">
    <source>
        <dbReference type="SAM" id="Phobius"/>
    </source>
</evidence>
<gene>
    <name evidence="9" type="ORF">SAMN02745196_02028</name>
</gene>
<evidence type="ECO:0000256" key="1">
    <source>
        <dbReference type="ARBA" id="ARBA00004162"/>
    </source>
</evidence>
<evidence type="ECO:0000256" key="2">
    <source>
        <dbReference type="ARBA" id="ARBA00022475"/>
    </source>
</evidence>
<name>A0A1M5X6L6_9CLOT</name>
<feature type="compositionally biased region" description="Basic and acidic residues" evidence="6">
    <location>
        <begin position="255"/>
        <end position="296"/>
    </location>
</feature>
<dbReference type="PROSITE" id="PS51849">
    <property type="entry name" value="RSGI_N"/>
    <property type="match status" value="1"/>
</dbReference>
<evidence type="ECO:0000313" key="9">
    <source>
        <dbReference type="EMBL" id="SHH95144.1"/>
    </source>
</evidence>
<keyword evidence="2" id="KW-1003">Cell membrane</keyword>
<dbReference type="GO" id="GO:0005886">
    <property type="term" value="C:plasma membrane"/>
    <property type="evidence" value="ECO:0007669"/>
    <property type="project" value="UniProtKB-SubCell"/>
</dbReference>
<dbReference type="InterPro" id="IPR024449">
    <property type="entry name" value="Anti-sigma_RsgI_N"/>
</dbReference>
<evidence type="ECO:0000313" key="10">
    <source>
        <dbReference type="Proteomes" id="UP000184526"/>
    </source>
</evidence>
<reference evidence="9 10" key="1">
    <citation type="submission" date="2016-11" db="EMBL/GenBank/DDBJ databases">
        <authorList>
            <person name="Jaros S."/>
            <person name="Januszkiewicz K."/>
            <person name="Wedrychowicz H."/>
        </authorList>
    </citation>
    <scope>NUCLEOTIDE SEQUENCE [LARGE SCALE GENOMIC DNA]</scope>
    <source>
        <strain evidence="9 10">DSM 3089</strain>
    </source>
</reference>